<evidence type="ECO:0000313" key="9">
    <source>
        <dbReference type="Proteomes" id="UP001489004"/>
    </source>
</evidence>
<evidence type="ECO:0000256" key="4">
    <source>
        <dbReference type="ARBA" id="ARBA00023163"/>
    </source>
</evidence>
<keyword evidence="5" id="KW-0539">Nucleus</keyword>
<dbReference type="PRINTS" id="PR00367">
    <property type="entry name" value="ETHRSPELEMNT"/>
</dbReference>
<accession>A0AAW1P852</accession>
<keyword evidence="4" id="KW-0804">Transcription</keyword>
<comment type="subcellular location">
    <subcellularLocation>
        <location evidence="1">Nucleus</location>
    </subcellularLocation>
</comment>
<dbReference type="CDD" id="cd00018">
    <property type="entry name" value="AP2"/>
    <property type="match status" value="1"/>
</dbReference>
<evidence type="ECO:0000256" key="3">
    <source>
        <dbReference type="ARBA" id="ARBA00023125"/>
    </source>
</evidence>
<dbReference type="InterPro" id="IPR050913">
    <property type="entry name" value="AP2/ERF_ERF"/>
</dbReference>
<name>A0AAW1P852_9CHLO</name>
<sequence length="542" mass="58472">MDAELAANKRPPLAQPRLSSLLHRSASAPYGEAFRQLMYSGGEPRAMEASCPSSGRKKEPDSPRTQLIKANLAKVQAAARDAEKPQAGRDASSMLQRTATAFKNRSGFRGVRQRPWGKWAAEIRDPSRSTRRWLGTFDTPAEAARAYDAAAIAIRGPTARTNFSYPFQLQHLKTKKGKKNQVNTQALQQQAAAEIAAAAAAAGSAIPCPASLLGLKEEPELGGSSEAGDASSLSPATLDLMKSLLASTQHMDGCLPHSTLQQVGAAREYMGSLQHDLSNSGLDHSMADVRNRAAGIVQRLKCWNRSKDAGVKEEAQNNAAPGLDMPGLHSMYPHEPQYGADAADVAALMYPAQHNQMVFQEVLPLEDDSARMADLAAMSRAYLEASTSQPGSPALHRTTRPLNPKEEAKARRRRRKSYEALFGGDTSARRHSTGSMMSESLVKAFQLGVMFPGALPQGPGMLLDDMSANLAGENMHVGPSPAWPLQNDPAHHAPRVTRMREDQFDAALEDLDLNGLQSMLEAYSNDKLMWPSSATATATRSA</sequence>
<evidence type="ECO:0000256" key="6">
    <source>
        <dbReference type="SAM" id="MobiDB-lite"/>
    </source>
</evidence>
<reference evidence="8 9" key="1">
    <citation type="journal article" date="2024" name="Nat. Commun.">
        <title>Phylogenomics reveals the evolutionary origins of lichenization in chlorophyte algae.</title>
        <authorList>
            <person name="Puginier C."/>
            <person name="Libourel C."/>
            <person name="Otte J."/>
            <person name="Skaloud P."/>
            <person name="Haon M."/>
            <person name="Grisel S."/>
            <person name="Petersen M."/>
            <person name="Berrin J.G."/>
            <person name="Delaux P.M."/>
            <person name="Dal Grande F."/>
            <person name="Keller J."/>
        </authorList>
    </citation>
    <scope>NUCLEOTIDE SEQUENCE [LARGE SCALE GENOMIC DNA]</scope>
    <source>
        <strain evidence="8 9">SAG 2043</strain>
    </source>
</reference>
<keyword evidence="2" id="KW-0805">Transcription regulation</keyword>
<dbReference type="PROSITE" id="PS51032">
    <property type="entry name" value="AP2_ERF"/>
    <property type="match status" value="1"/>
</dbReference>
<comment type="caution">
    <text evidence="8">The sequence shown here is derived from an EMBL/GenBank/DDBJ whole genome shotgun (WGS) entry which is preliminary data.</text>
</comment>
<dbReference type="Pfam" id="PF00847">
    <property type="entry name" value="AP2"/>
    <property type="match status" value="1"/>
</dbReference>
<keyword evidence="3" id="KW-0238">DNA-binding</keyword>
<dbReference type="Proteomes" id="UP001489004">
    <property type="component" value="Unassembled WGS sequence"/>
</dbReference>
<dbReference type="PANTHER" id="PTHR31194:SF140">
    <property type="entry name" value="ETHYLENE-RESPONSIVE TRANSCRIPTION FACTOR CRF2"/>
    <property type="match status" value="1"/>
</dbReference>
<evidence type="ECO:0000256" key="1">
    <source>
        <dbReference type="ARBA" id="ARBA00004123"/>
    </source>
</evidence>
<evidence type="ECO:0000256" key="2">
    <source>
        <dbReference type="ARBA" id="ARBA00023015"/>
    </source>
</evidence>
<evidence type="ECO:0000259" key="7">
    <source>
        <dbReference type="PROSITE" id="PS51032"/>
    </source>
</evidence>
<dbReference type="EMBL" id="JALJOR010000018">
    <property type="protein sequence ID" value="KAK9804282.1"/>
    <property type="molecule type" value="Genomic_DNA"/>
</dbReference>
<protein>
    <recommendedName>
        <fullName evidence="7">AP2/ERF domain-containing protein</fullName>
    </recommendedName>
</protein>
<dbReference type="SUPFAM" id="SSF54171">
    <property type="entry name" value="DNA-binding domain"/>
    <property type="match status" value="1"/>
</dbReference>
<evidence type="ECO:0000256" key="5">
    <source>
        <dbReference type="ARBA" id="ARBA00023242"/>
    </source>
</evidence>
<feature type="region of interest" description="Disordered" evidence="6">
    <location>
        <begin position="1"/>
        <end position="25"/>
    </location>
</feature>
<dbReference type="GO" id="GO:0003677">
    <property type="term" value="F:DNA binding"/>
    <property type="evidence" value="ECO:0007669"/>
    <property type="project" value="UniProtKB-KW"/>
</dbReference>
<gene>
    <name evidence="8" type="ORF">WJX72_004702</name>
</gene>
<dbReference type="Gene3D" id="3.30.730.10">
    <property type="entry name" value="AP2/ERF domain"/>
    <property type="match status" value="1"/>
</dbReference>
<keyword evidence="9" id="KW-1185">Reference proteome</keyword>
<feature type="region of interest" description="Disordered" evidence="6">
    <location>
        <begin position="385"/>
        <end position="415"/>
    </location>
</feature>
<organism evidence="8 9">
    <name type="scientific">[Myrmecia] bisecta</name>
    <dbReference type="NCBI Taxonomy" id="41462"/>
    <lineage>
        <taxon>Eukaryota</taxon>
        <taxon>Viridiplantae</taxon>
        <taxon>Chlorophyta</taxon>
        <taxon>core chlorophytes</taxon>
        <taxon>Trebouxiophyceae</taxon>
        <taxon>Trebouxiales</taxon>
        <taxon>Trebouxiaceae</taxon>
        <taxon>Myrmecia</taxon>
    </lineage>
</organism>
<feature type="domain" description="AP2/ERF" evidence="7">
    <location>
        <begin position="107"/>
        <end position="164"/>
    </location>
</feature>
<dbReference type="PANTHER" id="PTHR31194">
    <property type="entry name" value="SHN SHINE , DNA BINDING / TRANSCRIPTION FACTOR"/>
    <property type="match status" value="1"/>
</dbReference>
<dbReference type="FunFam" id="3.30.730.10:FF:000001">
    <property type="entry name" value="Ethylene-responsive transcription factor 2"/>
    <property type="match status" value="1"/>
</dbReference>
<dbReference type="InterPro" id="IPR036955">
    <property type="entry name" value="AP2/ERF_dom_sf"/>
</dbReference>
<proteinExistence type="predicted"/>
<dbReference type="AlphaFoldDB" id="A0AAW1P852"/>
<dbReference type="GO" id="GO:0003700">
    <property type="term" value="F:DNA-binding transcription factor activity"/>
    <property type="evidence" value="ECO:0007669"/>
    <property type="project" value="InterPro"/>
</dbReference>
<evidence type="ECO:0000313" key="8">
    <source>
        <dbReference type="EMBL" id="KAK9804282.1"/>
    </source>
</evidence>
<feature type="region of interest" description="Disordered" evidence="6">
    <location>
        <begin position="44"/>
        <end position="64"/>
    </location>
</feature>
<dbReference type="SMART" id="SM00380">
    <property type="entry name" value="AP2"/>
    <property type="match status" value="1"/>
</dbReference>
<dbReference type="InterPro" id="IPR016177">
    <property type="entry name" value="DNA-bd_dom_sf"/>
</dbReference>
<dbReference type="GO" id="GO:0005634">
    <property type="term" value="C:nucleus"/>
    <property type="evidence" value="ECO:0007669"/>
    <property type="project" value="UniProtKB-SubCell"/>
</dbReference>
<dbReference type="InterPro" id="IPR001471">
    <property type="entry name" value="AP2/ERF_dom"/>
</dbReference>